<keyword evidence="2" id="KW-1185">Reference proteome</keyword>
<sequence>MEQWIQIVAQQLANKTEWYGLIVAFPEYRPDLFKTLAHELNYSFYDYRETEMAPLGMKAADLTLAELDRTLFETMQAGPTVLHNIESLLVSKQNQSVITWLTEFSTKPWGHNVVLPVVILADAALKLQPDAVVDLTQTTFPEQSLISRLMH</sequence>
<evidence type="ECO:0000313" key="1">
    <source>
        <dbReference type="EMBL" id="ODB96072.1"/>
    </source>
</evidence>
<organism evidence="1 2">
    <name type="scientific">Candidatus Thiodiazotropha endoloripes</name>
    <dbReference type="NCBI Taxonomy" id="1818881"/>
    <lineage>
        <taxon>Bacteria</taxon>
        <taxon>Pseudomonadati</taxon>
        <taxon>Pseudomonadota</taxon>
        <taxon>Gammaproteobacteria</taxon>
        <taxon>Chromatiales</taxon>
        <taxon>Sedimenticolaceae</taxon>
        <taxon>Candidatus Thiodiazotropha</taxon>
    </lineage>
</organism>
<dbReference type="STRING" id="1818881.A3196_04420"/>
<comment type="caution">
    <text evidence="1">The sequence shown here is derived from an EMBL/GenBank/DDBJ whole genome shotgun (WGS) entry which is preliminary data.</text>
</comment>
<proteinExistence type="predicted"/>
<protein>
    <submittedName>
        <fullName evidence="1">Uncharacterized protein</fullName>
    </submittedName>
</protein>
<dbReference type="RefSeq" id="WP_069024181.1">
    <property type="nucleotide sequence ID" value="NZ_LVJZ01000003.1"/>
</dbReference>
<dbReference type="AlphaFoldDB" id="A0A1E2UNA1"/>
<dbReference type="Proteomes" id="UP000094849">
    <property type="component" value="Unassembled WGS sequence"/>
</dbReference>
<accession>A0A1E2UNA1</accession>
<gene>
    <name evidence="1" type="ORF">A3196_04420</name>
</gene>
<reference evidence="1 2" key="1">
    <citation type="submission" date="2016-03" db="EMBL/GenBank/DDBJ databases">
        <title>Chemosynthetic sulphur-oxidizing symbionts of marine invertebrate animals are capable of nitrogen fixation.</title>
        <authorList>
            <person name="Petersen J.M."/>
            <person name="Kemper A."/>
            <person name="Gruber-Vodicka H."/>
            <person name="Cardini U."/>
            <person name="Geest Mvander."/>
            <person name="Kleiner M."/>
            <person name="Bulgheresi S."/>
            <person name="Fussmann M."/>
            <person name="Herbold C."/>
            <person name="Seah B.K.B."/>
            <person name="Antony C.Paul."/>
            <person name="Liu D."/>
            <person name="Belitz A."/>
            <person name="Weber M."/>
        </authorList>
    </citation>
    <scope>NUCLEOTIDE SEQUENCE [LARGE SCALE GENOMIC DNA]</scope>
    <source>
        <strain evidence="1">G_D</strain>
    </source>
</reference>
<evidence type="ECO:0000313" key="2">
    <source>
        <dbReference type="Proteomes" id="UP000094849"/>
    </source>
</evidence>
<name>A0A1E2UNA1_9GAMM</name>
<dbReference type="EMBL" id="LVJZ01000003">
    <property type="protein sequence ID" value="ODB96072.1"/>
    <property type="molecule type" value="Genomic_DNA"/>
</dbReference>